<dbReference type="AlphaFoldDB" id="A0A3D9L451"/>
<dbReference type="OrthoDB" id="9813735at2"/>
<evidence type="ECO:0008006" key="3">
    <source>
        <dbReference type="Google" id="ProtNLM"/>
    </source>
</evidence>
<keyword evidence="2" id="KW-1185">Reference proteome</keyword>
<dbReference type="Proteomes" id="UP000256779">
    <property type="component" value="Unassembled WGS sequence"/>
</dbReference>
<dbReference type="RefSeq" id="WP_115868311.1">
    <property type="nucleotide sequence ID" value="NZ_QREG01000010.1"/>
</dbReference>
<name>A0A3D9L451_MARFU</name>
<comment type="caution">
    <text evidence="1">The sequence shown here is derived from an EMBL/GenBank/DDBJ whole genome shotgun (WGS) entry which is preliminary data.</text>
</comment>
<sequence length="400" mass="45627">MKNYSIFTMLVMAIIVHCSAQQKNKIVGIGYSVWHDYFKGGGFYYHDKSRNPGNQFGPYPVDHWWGDPSVVGSLNDYTMMISDNPSTPNNTVIDNHADLLYDAGVDYIALDLTNGEQSKIWDGAKAVCLRYTQRLALGYYSPQIVFFVQKDAGVQKFYNEVYTNTATYNQNIFFEYEGKPLVHVTKQLNPIPTTGIYTNLNVVKMWGLLNSTDIENMWSYKQNVGSGTTQDFFEANDWPEEMSVCAATQKQVMLNDANPSEQAGRIGRYQTGYTGGTYWDQQWHFVNKTNPSFVFIWAWNEWISQNTGSSAQGRFTDIYGDAYSADIEPSDQAGNALYLSLIDKVAKYKRNVPNMILRDELNGKWYFKFYDEEVSGSNDHLKKNFTNTFSGHQAPITSRL</sequence>
<dbReference type="EMBL" id="QREG01000010">
    <property type="protein sequence ID" value="RED98351.1"/>
    <property type="molecule type" value="Genomic_DNA"/>
</dbReference>
<accession>A0A3D9L451</accession>
<organism evidence="1 2">
    <name type="scientific">Marinoscillum furvescens DSM 4134</name>
    <dbReference type="NCBI Taxonomy" id="1122208"/>
    <lineage>
        <taxon>Bacteria</taxon>
        <taxon>Pseudomonadati</taxon>
        <taxon>Bacteroidota</taxon>
        <taxon>Cytophagia</taxon>
        <taxon>Cytophagales</taxon>
        <taxon>Reichenbachiellaceae</taxon>
        <taxon>Marinoscillum</taxon>
    </lineage>
</organism>
<reference evidence="1 2" key="1">
    <citation type="submission" date="2018-07" db="EMBL/GenBank/DDBJ databases">
        <title>Genomic Encyclopedia of Type Strains, Phase IV (KMG-IV): sequencing the most valuable type-strain genomes for metagenomic binning, comparative biology and taxonomic classification.</title>
        <authorList>
            <person name="Goeker M."/>
        </authorList>
    </citation>
    <scope>NUCLEOTIDE SEQUENCE [LARGE SCALE GENOMIC DNA]</scope>
    <source>
        <strain evidence="1 2">DSM 4134</strain>
    </source>
</reference>
<gene>
    <name evidence="1" type="ORF">C7460_11021</name>
</gene>
<protein>
    <recommendedName>
        <fullName evidence="3">Glycosyl hydrolase family 99</fullName>
    </recommendedName>
</protein>
<proteinExistence type="predicted"/>
<evidence type="ECO:0000313" key="2">
    <source>
        <dbReference type="Proteomes" id="UP000256779"/>
    </source>
</evidence>
<evidence type="ECO:0000313" key="1">
    <source>
        <dbReference type="EMBL" id="RED98351.1"/>
    </source>
</evidence>